<dbReference type="Pfam" id="PF13432">
    <property type="entry name" value="TPR_16"/>
    <property type="match status" value="1"/>
</dbReference>
<organism evidence="4 5">
    <name type="scientific">Thioploca ingrica</name>
    <dbReference type="NCBI Taxonomy" id="40754"/>
    <lineage>
        <taxon>Bacteria</taxon>
        <taxon>Pseudomonadati</taxon>
        <taxon>Pseudomonadota</taxon>
        <taxon>Gammaproteobacteria</taxon>
        <taxon>Thiotrichales</taxon>
        <taxon>Thiotrichaceae</taxon>
        <taxon>Thioploca</taxon>
    </lineage>
</organism>
<dbReference type="InterPro" id="IPR051685">
    <property type="entry name" value="Ycf3/AcsC/BcsC/TPR_MFPF"/>
</dbReference>
<evidence type="ECO:0000256" key="2">
    <source>
        <dbReference type="ARBA" id="ARBA00022803"/>
    </source>
</evidence>
<dbReference type="PANTHER" id="PTHR44943:SF8">
    <property type="entry name" value="TPR REPEAT-CONTAINING PROTEIN MJ0263"/>
    <property type="match status" value="1"/>
</dbReference>
<dbReference type="Pfam" id="PF07719">
    <property type="entry name" value="TPR_2"/>
    <property type="match status" value="1"/>
</dbReference>
<dbReference type="AlphaFoldDB" id="A0A090AQV2"/>
<dbReference type="EMBL" id="AP014633">
    <property type="protein sequence ID" value="BAP58085.1"/>
    <property type="molecule type" value="Genomic_DNA"/>
</dbReference>
<reference evidence="4 5" key="1">
    <citation type="journal article" date="2014" name="ISME J.">
        <title>Ecophysiology of Thioploca ingrica as revealed by the complete genome sequence supplemented with proteomic evidence.</title>
        <authorList>
            <person name="Kojima H."/>
            <person name="Ogura Y."/>
            <person name="Yamamoto N."/>
            <person name="Togashi T."/>
            <person name="Mori H."/>
            <person name="Watanabe T."/>
            <person name="Nemoto F."/>
            <person name="Kurokawa K."/>
            <person name="Hayashi T."/>
            <person name="Fukui M."/>
        </authorList>
    </citation>
    <scope>NUCLEOTIDE SEQUENCE [LARGE SCALE GENOMIC DNA]</scope>
</reference>
<gene>
    <name evidence="4" type="ORF">THII_3788</name>
</gene>
<dbReference type="STRING" id="40754.THII_3788"/>
<keyword evidence="1" id="KW-0677">Repeat</keyword>
<dbReference type="SUPFAM" id="SSF48452">
    <property type="entry name" value="TPR-like"/>
    <property type="match status" value="2"/>
</dbReference>
<accession>A0A090AQV2</accession>
<evidence type="ECO:0000313" key="5">
    <source>
        <dbReference type="Proteomes" id="UP000031623"/>
    </source>
</evidence>
<dbReference type="InterPro" id="IPR013105">
    <property type="entry name" value="TPR_2"/>
</dbReference>
<keyword evidence="5" id="KW-1185">Reference proteome</keyword>
<feature type="repeat" description="TPR" evidence="3">
    <location>
        <begin position="22"/>
        <end position="55"/>
    </location>
</feature>
<dbReference type="HOGENOM" id="CLU_003728_2_3_6"/>
<evidence type="ECO:0000256" key="1">
    <source>
        <dbReference type="ARBA" id="ARBA00022737"/>
    </source>
</evidence>
<dbReference type="PROSITE" id="PS50005">
    <property type="entry name" value="TPR"/>
    <property type="match status" value="2"/>
</dbReference>
<dbReference type="PANTHER" id="PTHR44943">
    <property type="entry name" value="CELLULOSE SYNTHASE OPERON PROTEIN C"/>
    <property type="match status" value="1"/>
</dbReference>
<evidence type="ECO:0000313" key="4">
    <source>
        <dbReference type="EMBL" id="BAP58085.1"/>
    </source>
</evidence>
<sequence>MTNTKLSITQLQQAIIAQPNNHQLLAQLGELYSAQQQYELAHHYFNEAIQRQPNYYWAMAHQGETYRLQGNYAAALTHFNQSLTLKANYVWAIAHRGMTYRLMGKAYYTLALTDFNQALQLKPDYAWAIAYRCRIYDLLRCYQEALIDFDKAIALDPNLFDNKHSERGMLLSYCGRYEEAITACQQALQENPCDHFALYNIAVFKMRWQGLSRAQTEIETARATLQAALDTPDRGIVLYRLGGLAVLAGHTELALQFLQPAILLDQTAIDFALHDIAWLELRDHPQFQSLVVEK</sequence>
<dbReference type="InterPro" id="IPR011990">
    <property type="entry name" value="TPR-like_helical_dom_sf"/>
</dbReference>
<dbReference type="SMART" id="SM00028">
    <property type="entry name" value="TPR"/>
    <property type="match status" value="6"/>
</dbReference>
<dbReference type="Gene3D" id="1.25.40.10">
    <property type="entry name" value="Tetratricopeptide repeat domain"/>
    <property type="match status" value="2"/>
</dbReference>
<protein>
    <submittedName>
        <fullName evidence="4">Uncharacterized protein</fullName>
    </submittedName>
</protein>
<name>A0A090AQV2_9GAMM</name>
<dbReference type="NCBIfam" id="NF047558">
    <property type="entry name" value="TPR_END_plus"/>
    <property type="match status" value="1"/>
</dbReference>
<feature type="repeat" description="TPR" evidence="3">
    <location>
        <begin position="56"/>
        <end position="89"/>
    </location>
</feature>
<dbReference type="Proteomes" id="UP000031623">
    <property type="component" value="Chromosome"/>
</dbReference>
<evidence type="ECO:0000256" key="3">
    <source>
        <dbReference type="PROSITE-ProRule" id="PRU00339"/>
    </source>
</evidence>
<dbReference type="InterPro" id="IPR019734">
    <property type="entry name" value="TPR_rpt"/>
</dbReference>
<keyword evidence="2 3" id="KW-0802">TPR repeat</keyword>
<proteinExistence type="predicted"/>
<dbReference type="KEGG" id="tig:THII_3788"/>